<dbReference type="HAMAP" id="MF_01622">
    <property type="entry name" value="tRNA_sel_U_synth"/>
    <property type="match status" value="1"/>
</dbReference>
<name>A0A1W1CSN0_9ZZZZ</name>
<dbReference type="Gene3D" id="3.40.250.10">
    <property type="entry name" value="Rhodanese-like domain"/>
    <property type="match status" value="1"/>
</dbReference>
<feature type="domain" description="Rhodanese" evidence="2">
    <location>
        <begin position="36"/>
        <end position="158"/>
    </location>
</feature>
<reference evidence="3" key="1">
    <citation type="submission" date="2016-10" db="EMBL/GenBank/DDBJ databases">
        <authorList>
            <person name="de Groot N.N."/>
        </authorList>
    </citation>
    <scope>NUCLEOTIDE SEQUENCE</scope>
</reference>
<dbReference type="InterPro" id="IPR058840">
    <property type="entry name" value="AAA_SelU"/>
</dbReference>
<dbReference type="InterPro" id="IPR036873">
    <property type="entry name" value="Rhodanese-like_dom_sf"/>
</dbReference>
<evidence type="ECO:0000313" key="3">
    <source>
        <dbReference type="EMBL" id="SFV68735.1"/>
    </source>
</evidence>
<dbReference type="Pfam" id="PF26341">
    <property type="entry name" value="AAA_SelU"/>
    <property type="match status" value="1"/>
</dbReference>
<evidence type="ECO:0000256" key="1">
    <source>
        <dbReference type="ARBA" id="ARBA00023266"/>
    </source>
</evidence>
<dbReference type="NCBIfam" id="NF008750">
    <property type="entry name" value="PRK11784.1-2"/>
    <property type="match status" value="1"/>
</dbReference>
<dbReference type="InterPro" id="IPR001763">
    <property type="entry name" value="Rhodanese-like_dom"/>
</dbReference>
<dbReference type="SUPFAM" id="SSF52821">
    <property type="entry name" value="Rhodanese/Cell cycle control phosphatase"/>
    <property type="match status" value="1"/>
</dbReference>
<dbReference type="AlphaFoldDB" id="A0A1W1CSN0"/>
<dbReference type="NCBIfam" id="TIGR03167">
    <property type="entry name" value="tRNA_sel_U_synt"/>
    <property type="match status" value="1"/>
</dbReference>
<sequence>MKSSSLEASTPIGTVDEIEAINKLNLPLTDEFRSIVLEDRPLIDVRAPVEFNKGAFPNAINLPLLNDEERHLIGIRYKEKGNASAVQLGKKLVVPVKEERVKAWRDFVKAHPHAYLYCFRGGQRSQISQAWLEEVGITIPRLKGGYKAFRGFLMAESERIAKEAKTLIIGGRTGSGKTLLIHALKNSIDLEGLANHRGSSFGGFTTAQPAQINFEDALGYALIKHEAEGHKHLVLEDESHNIGRIYIPKPLFEYLKKGNLVILNTPMDERVDIIFDEYVTYALKNYSSRYGVEQWFNDANNALERIKKRIGYERYIKIKTAFTEAFVMQKNSGETDMHKTWIEMLLRDYYDPMYDYQIAKSETAIAFEGNYEEVLAYLESRG</sequence>
<dbReference type="PROSITE" id="PS50206">
    <property type="entry name" value="RHODANESE_3"/>
    <property type="match status" value="1"/>
</dbReference>
<dbReference type="PANTHER" id="PTHR30401">
    <property type="entry name" value="TRNA 2-SELENOURIDINE SYNTHASE"/>
    <property type="match status" value="1"/>
</dbReference>
<proteinExistence type="inferred from homology"/>
<dbReference type="NCBIfam" id="NF008751">
    <property type="entry name" value="PRK11784.1-3"/>
    <property type="match status" value="1"/>
</dbReference>
<keyword evidence="1" id="KW-0711">Selenium</keyword>
<dbReference type="GO" id="GO:0043828">
    <property type="term" value="F:tRNA 2-selenouridine synthase activity"/>
    <property type="evidence" value="ECO:0007669"/>
    <property type="project" value="InterPro"/>
</dbReference>
<organism evidence="3">
    <name type="scientific">hydrothermal vent metagenome</name>
    <dbReference type="NCBI Taxonomy" id="652676"/>
    <lineage>
        <taxon>unclassified sequences</taxon>
        <taxon>metagenomes</taxon>
        <taxon>ecological metagenomes</taxon>
    </lineage>
</organism>
<accession>A0A1W1CSN0</accession>
<dbReference type="PANTHER" id="PTHR30401:SF0">
    <property type="entry name" value="TRNA 2-SELENOURIDINE SYNTHASE"/>
    <property type="match status" value="1"/>
</dbReference>
<protein>
    <submittedName>
        <fullName evidence="3">Selenophosphate-dependent tRNA 2-selenouridine synthase</fullName>
    </submittedName>
</protein>
<dbReference type="InterPro" id="IPR017582">
    <property type="entry name" value="SelU"/>
</dbReference>
<dbReference type="Pfam" id="PF00581">
    <property type="entry name" value="Rhodanese"/>
    <property type="match status" value="1"/>
</dbReference>
<dbReference type="GO" id="GO:0002098">
    <property type="term" value="P:tRNA wobble uridine modification"/>
    <property type="evidence" value="ECO:0007669"/>
    <property type="project" value="InterPro"/>
</dbReference>
<dbReference type="EMBL" id="FPHI01000041">
    <property type="protein sequence ID" value="SFV68735.1"/>
    <property type="molecule type" value="Genomic_DNA"/>
</dbReference>
<evidence type="ECO:0000259" key="2">
    <source>
        <dbReference type="PROSITE" id="PS50206"/>
    </source>
</evidence>
<dbReference type="SMART" id="SM00450">
    <property type="entry name" value="RHOD"/>
    <property type="match status" value="1"/>
</dbReference>
<gene>
    <name evidence="3" type="ORF">MNB_SV-3-1139</name>
</gene>